<keyword evidence="6" id="KW-1185">Reference proteome</keyword>
<protein>
    <submittedName>
        <fullName evidence="5">Putative hydrolase of the HAD superfamily</fullName>
    </submittedName>
</protein>
<dbReference type="InterPro" id="IPR036412">
    <property type="entry name" value="HAD-like_sf"/>
</dbReference>
<keyword evidence="4" id="KW-0460">Magnesium</keyword>
<proteinExistence type="predicted"/>
<keyword evidence="2" id="KW-0479">Metal-binding</keyword>
<reference evidence="6" key="1">
    <citation type="submission" date="2017-08" db="EMBL/GenBank/DDBJ databases">
        <authorList>
            <person name="Varghese N."/>
            <person name="Submissions S."/>
        </authorList>
    </citation>
    <scope>NUCLEOTIDE SEQUENCE [LARGE SCALE GENOMIC DNA]</scope>
    <source>
        <strain evidence="6">AP-Melu-1000-B4</strain>
    </source>
</reference>
<dbReference type="Pfam" id="PF00702">
    <property type="entry name" value="Hydrolase"/>
    <property type="match status" value="1"/>
</dbReference>
<dbReference type="PANTHER" id="PTHR46470">
    <property type="entry name" value="N-ACYLNEURAMINATE-9-PHOSPHATASE"/>
    <property type="match status" value="1"/>
</dbReference>
<dbReference type="Gene3D" id="1.10.150.520">
    <property type="match status" value="1"/>
</dbReference>
<dbReference type="AlphaFoldDB" id="A0A240E3L9"/>
<dbReference type="GO" id="GO:0016791">
    <property type="term" value="F:phosphatase activity"/>
    <property type="evidence" value="ECO:0007669"/>
    <property type="project" value="TreeGrafter"/>
</dbReference>
<evidence type="ECO:0000313" key="6">
    <source>
        <dbReference type="Proteomes" id="UP000218069"/>
    </source>
</evidence>
<evidence type="ECO:0000313" key="5">
    <source>
        <dbReference type="EMBL" id="SNX29116.1"/>
    </source>
</evidence>
<gene>
    <name evidence="5" type="ORF">SAMN06295945_1480</name>
</gene>
<dbReference type="RefSeq" id="WP_096673823.1">
    <property type="nucleotide sequence ID" value="NZ_OANS01000003.1"/>
</dbReference>
<organism evidence="5 6">
    <name type="scientific">Polynucleobacter meluiroseus</name>
    <dbReference type="NCBI Taxonomy" id="1938814"/>
    <lineage>
        <taxon>Bacteria</taxon>
        <taxon>Pseudomonadati</taxon>
        <taxon>Pseudomonadota</taxon>
        <taxon>Betaproteobacteria</taxon>
        <taxon>Burkholderiales</taxon>
        <taxon>Burkholderiaceae</taxon>
        <taxon>Polynucleobacter</taxon>
    </lineage>
</organism>
<dbReference type="OrthoDB" id="8585081at2"/>
<dbReference type="InterPro" id="IPR006439">
    <property type="entry name" value="HAD-SF_hydro_IA"/>
</dbReference>
<comment type="cofactor">
    <cofactor evidence="1">
        <name>Mg(2+)</name>
        <dbReference type="ChEBI" id="CHEBI:18420"/>
    </cofactor>
</comment>
<keyword evidence="3 5" id="KW-0378">Hydrolase</keyword>
<dbReference type="PRINTS" id="PR00413">
    <property type="entry name" value="HADHALOGNASE"/>
</dbReference>
<dbReference type="NCBIfam" id="TIGR01549">
    <property type="entry name" value="HAD-SF-IA-v1"/>
    <property type="match status" value="1"/>
</dbReference>
<dbReference type="Gene3D" id="3.40.50.1000">
    <property type="entry name" value="HAD superfamily/HAD-like"/>
    <property type="match status" value="1"/>
</dbReference>
<dbReference type="GO" id="GO:0044281">
    <property type="term" value="P:small molecule metabolic process"/>
    <property type="evidence" value="ECO:0007669"/>
    <property type="project" value="UniProtKB-ARBA"/>
</dbReference>
<dbReference type="NCBIfam" id="TIGR01509">
    <property type="entry name" value="HAD-SF-IA-v3"/>
    <property type="match status" value="1"/>
</dbReference>
<dbReference type="GO" id="GO:0046872">
    <property type="term" value="F:metal ion binding"/>
    <property type="evidence" value="ECO:0007669"/>
    <property type="project" value="UniProtKB-KW"/>
</dbReference>
<sequence>MTLNIHSEKVFLSKPDAVIFDTDNTLYEYDPAHQKAMFAVNEKANKLLGVAPENFSKAYMEARDQVKKNLGNTASSHSRLLYFQRTLEILGLKTQLLMTLDLEQTYWRIFLGASKIFPGIQDFIQDLRAAGVRTAIVTDLTAQIQFRKIIYFGLDNYFDYVVTSEEAGADKPSKAPFEIALNKLQVAPEKCWMIGDSADADIGGAKNLNITTLQKRHAGVVIASGENTPDIVFDHFSELRALLHSKKWIPPVFDENHA</sequence>
<dbReference type="SUPFAM" id="SSF56784">
    <property type="entry name" value="HAD-like"/>
    <property type="match status" value="1"/>
</dbReference>
<accession>A0A240E3L9</accession>
<dbReference type="Proteomes" id="UP000218069">
    <property type="component" value="Unassembled WGS sequence"/>
</dbReference>
<dbReference type="EMBL" id="OANS01000003">
    <property type="protein sequence ID" value="SNX29116.1"/>
    <property type="molecule type" value="Genomic_DNA"/>
</dbReference>
<name>A0A240E3L9_9BURK</name>
<dbReference type="SFLD" id="SFLDS00003">
    <property type="entry name" value="Haloacid_Dehalogenase"/>
    <property type="match status" value="1"/>
</dbReference>
<evidence type="ECO:0000256" key="4">
    <source>
        <dbReference type="ARBA" id="ARBA00022842"/>
    </source>
</evidence>
<dbReference type="InterPro" id="IPR051400">
    <property type="entry name" value="HAD-like_hydrolase"/>
</dbReference>
<evidence type="ECO:0000256" key="1">
    <source>
        <dbReference type="ARBA" id="ARBA00001946"/>
    </source>
</evidence>
<evidence type="ECO:0000256" key="3">
    <source>
        <dbReference type="ARBA" id="ARBA00022801"/>
    </source>
</evidence>
<dbReference type="PANTHER" id="PTHR46470:SF2">
    <property type="entry name" value="GLYCERALDEHYDE 3-PHOSPHATE PHOSPHATASE"/>
    <property type="match status" value="1"/>
</dbReference>
<dbReference type="SFLD" id="SFLDG01129">
    <property type="entry name" value="C1.5:_HAD__Beta-PGM__Phosphata"/>
    <property type="match status" value="1"/>
</dbReference>
<dbReference type="InterPro" id="IPR023214">
    <property type="entry name" value="HAD_sf"/>
</dbReference>
<evidence type="ECO:0000256" key="2">
    <source>
        <dbReference type="ARBA" id="ARBA00022723"/>
    </source>
</evidence>